<keyword evidence="1" id="KW-0812">Transmembrane</keyword>
<proteinExistence type="predicted"/>
<keyword evidence="1" id="KW-1133">Transmembrane helix</keyword>
<feature type="transmembrane region" description="Helical" evidence="1">
    <location>
        <begin position="44"/>
        <end position="64"/>
    </location>
</feature>
<accession>A0A2P2CCG9</accession>
<reference evidence="2" key="1">
    <citation type="submission" date="2015-08" db="EMBL/GenBank/DDBJ databases">
        <authorList>
            <person name="Babu N.S."/>
            <person name="Beckwith C.J."/>
            <person name="Beseler K.G."/>
            <person name="Brison A."/>
            <person name="Carone J.V."/>
            <person name="Caskin T.P."/>
            <person name="Diamond M."/>
            <person name="Durham M.E."/>
            <person name="Foxe J.M."/>
            <person name="Go M."/>
            <person name="Henderson B.A."/>
            <person name="Jones I.B."/>
            <person name="McGettigan J.A."/>
            <person name="Micheletti S.J."/>
            <person name="Nasrallah M.E."/>
            <person name="Ortiz D."/>
            <person name="Piller C.R."/>
            <person name="Privatt S.R."/>
            <person name="Schneider S.L."/>
            <person name="Sharp S."/>
            <person name="Smith T.C."/>
            <person name="Stanton J.D."/>
            <person name="Ullery H.E."/>
            <person name="Wilson R.J."/>
            <person name="Serrano M.G."/>
            <person name="Buck G."/>
            <person name="Lee V."/>
            <person name="Wang Y."/>
            <person name="Carvalho R."/>
            <person name="Voegtly L."/>
            <person name="Shi R."/>
            <person name="Duckworth R."/>
            <person name="Johnson A."/>
            <person name="Loviza R."/>
            <person name="Walstead R."/>
            <person name="Shah Z."/>
            <person name="Kiflezghi M."/>
            <person name="Wade K."/>
            <person name="Ball S.L."/>
            <person name="Bradley K.W."/>
            <person name="Asai D.J."/>
            <person name="Bowman C.A."/>
            <person name="Russell D.A."/>
            <person name="Pope W.H."/>
            <person name="Jacobs-Sera D."/>
            <person name="Hendrix R.W."/>
            <person name="Hatfull G.F."/>
        </authorList>
    </citation>
    <scope>NUCLEOTIDE SEQUENCE</scope>
</reference>
<evidence type="ECO:0000313" key="2">
    <source>
        <dbReference type="EMBL" id="CUR59680.1"/>
    </source>
</evidence>
<sequence>MPDAIEQRLAELAHDLRVDVPDGLEDVVMERVHDARPARRWRRWVAGLLLGVLAGGVVASPVGATIREWLGFHGVAVTSGDPVTSSPTVPAATGGTALAEAAGLAGFEPVVPEVLGAPDAVEVSDDASVVSLSWTTDNGTVRLDEFLGTIEPLFWKTAPEAEHVMVAGRDALWLPTPHRVTVLGPDGDVRQLPSRLAAPTLVWLHGDLTLRLEGDLDLDEAVAAAESVDPGTSP</sequence>
<protein>
    <recommendedName>
        <fullName evidence="3">DUF4367 domain-containing protein</fullName>
    </recommendedName>
</protein>
<name>A0A2P2CCG9_9ZZZZ</name>
<dbReference type="EMBL" id="CZKB01000011">
    <property type="protein sequence ID" value="CUR59680.1"/>
    <property type="molecule type" value="Genomic_DNA"/>
</dbReference>
<gene>
    <name evidence="2" type="ORF">NOCA1190035</name>
</gene>
<organism evidence="2">
    <name type="scientific">metagenome</name>
    <dbReference type="NCBI Taxonomy" id="256318"/>
    <lineage>
        <taxon>unclassified sequences</taxon>
        <taxon>metagenomes</taxon>
    </lineage>
</organism>
<keyword evidence="1" id="KW-0472">Membrane</keyword>
<dbReference type="AlphaFoldDB" id="A0A2P2CCG9"/>
<evidence type="ECO:0008006" key="3">
    <source>
        <dbReference type="Google" id="ProtNLM"/>
    </source>
</evidence>
<evidence type="ECO:0000256" key="1">
    <source>
        <dbReference type="SAM" id="Phobius"/>
    </source>
</evidence>